<feature type="compositionally biased region" description="Low complexity" evidence="12">
    <location>
        <begin position="51"/>
        <end position="64"/>
    </location>
</feature>
<evidence type="ECO:0000256" key="11">
    <source>
        <dbReference type="RuleBase" id="RU004439"/>
    </source>
</evidence>
<feature type="transmembrane region" description="Helical" evidence="13">
    <location>
        <begin position="344"/>
        <end position="367"/>
    </location>
</feature>
<dbReference type="Pfam" id="PF00129">
    <property type="entry name" value="MHC_I"/>
    <property type="match status" value="1"/>
</dbReference>
<dbReference type="InterPro" id="IPR036179">
    <property type="entry name" value="Ig-like_dom_sf"/>
</dbReference>
<evidence type="ECO:0000256" key="8">
    <source>
        <dbReference type="ARBA" id="ARBA00023136"/>
    </source>
</evidence>
<dbReference type="PRINTS" id="PR01638">
    <property type="entry name" value="MHCCLASSI"/>
</dbReference>
<dbReference type="CDD" id="cd07698">
    <property type="entry name" value="IgC1_MHC_I_alpha3"/>
    <property type="match status" value="1"/>
</dbReference>
<evidence type="ECO:0000256" key="2">
    <source>
        <dbReference type="ARBA" id="ARBA00004479"/>
    </source>
</evidence>
<protein>
    <submittedName>
        <fullName evidence="16">cDNA FLJ54183, highly similar to HLA class I histocompatibility antigen, Cw-7 alpha chain</fullName>
    </submittedName>
</protein>
<evidence type="ECO:0000256" key="3">
    <source>
        <dbReference type="ARBA" id="ARBA00022451"/>
    </source>
</evidence>
<evidence type="ECO:0000256" key="6">
    <source>
        <dbReference type="ARBA" id="ARBA00022859"/>
    </source>
</evidence>
<dbReference type="PROSITE" id="PS50835">
    <property type="entry name" value="IG_LIKE"/>
    <property type="match status" value="1"/>
</dbReference>
<keyword evidence="6" id="KW-0391">Immunity</keyword>
<dbReference type="SMART" id="SM00407">
    <property type="entry name" value="IGc1"/>
    <property type="match status" value="1"/>
</dbReference>
<dbReference type="GO" id="GO:0055038">
    <property type="term" value="C:recycling endosome membrane"/>
    <property type="evidence" value="ECO:0007669"/>
    <property type="project" value="UniProtKB-ARBA"/>
</dbReference>
<reference evidence="16" key="1">
    <citation type="submission" date="2007-10" db="EMBL/GenBank/DDBJ databases">
        <title>NEDO human cDNA sequencing project focused on splicing variants.</title>
        <authorList>
            <person name="Wakamatsu A."/>
            <person name="Yamamoto J."/>
            <person name="Kimura K."/>
            <person name="Ishii S."/>
            <person name="Watanabe K."/>
            <person name="Sugiyama A."/>
            <person name="Murakawa K."/>
            <person name="Kaida T."/>
            <person name="Tsuchiya K."/>
            <person name="Fukuzumi Y."/>
            <person name="Kumagai A."/>
            <person name="Oishi Y."/>
            <person name="Yamamoto S."/>
            <person name="Ono Y."/>
            <person name="Komori Y."/>
            <person name="Yamazaki M."/>
            <person name="Kisu Y."/>
            <person name="Nishikawa T."/>
            <person name="Sugano S."/>
            <person name="Nomura N."/>
            <person name="Isogai T."/>
        </authorList>
    </citation>
    <scope>NUCLEOTIDE SEQUENCE</scope>
    <source>
        <tissue evidence="16">Stomach</tissue>
    </source>
</reference>
<proteinExistence type="evidence at transcript level"/>
<dbReference type="Pfam" id="PF07654">
    <property type="entry name" value="C1-set"/>
    <property type="match status" value="1"/>
</dbReference>
<dbReference type="InterPro" id="IPR037055">
    <property type="entry name" value="MHC_I-like_Ag-recog_sf"/>
</dbReference>
<dbReference type="FunFam" id="3.30.500.10:FF:000001">
    <property type="entry name" value="H-2 class I histocompatibility antigen, alpha chain"/>
    <property type="match status" value="1"/>
</dbReference>
<dbReference type="PeptideAtlas" id="B4DVY0"/>
<dbReference type="GO" id="GO:0012507">
    <property type="term" value="C:ER to Golgi transport vesicle membrane"/>
    <property type="evidence" value="ECO:0007669"/>
    <property type="project" value="UniProtKB-ARBA"/>
</dbReference>
<dbReference type="Gene3D" id="2.60.40.10">
    <property type="entry name" value="Immunoglobulins"/>
    <property type="match status" value="1"/>
</dbReference>
<dbReference type="EMBL" id="AK301283">
    <property type="protein sequence ID" value="BAG62842.1"/>
    <property type="molecule type" value="mRNA"/>
</dbReference>
<sequence>MRVMAPRALLLLLSGGLALTETWACECGVGREAASAERSEGPGEPRREVGRAGLSPSSPPGSHSMRYFDTAVSRPGRGEPRFISVGYVDDTQFVRFDSDAASPRGEPRAPWVEQEGPEYWDRETQKYKRQAQADRVSLRNLRGYYNQSEDGSHTLQRMSGCDLGPDGRLLRGYDQSAYDGKDYIALNEDLRSWTAADTAAQITQRKLEAARAAEQLRAYLEGTCVEWLRRYLENGKETLQRAEPPKTHVTHHPLSDHEATLRCWALGFYPAEITLTWQRDGEDQTQDTELVETRPAGDGTFQKWAAVVVPSGQEQRYTCHMQHEGLQEPLTLSWEPSSQPTIPIMGIVAGLAVLVVLAVLGAVVTAMMCRRKSSGGKGGSCSQAACSNSAQGSDESLITCKA</sequence>
<dbReference type="PANTHER" id="PTHR16675">
    <property type="entry name" value="MHC CLASS I-RELATED"/>
    <property type="match status" value="1"/>
</dbReference>
<evidence type="ECO:0000256" key="5">
    <source>
        <dbReference type="ARBA" id="ARBA00022729"/>
    </source>
</evidence>
<evidence type="ECO:0000256" key="12">
    <source>
        <dbReference type="SAM" id="MobiDB-lite"/>
    </source>
</evidence>
<comment type="subcellular location">
    <subcellularLocation>
        <location evidence="1">Cell membrane</location>
        <topology evidence="1">Single-pass membrane protein</topology>
    </subcellularLocation>
    <subcellularLocation>
        <location evidence="2">Membrane</location>
        <topology evidence="2">Single-pass type I membrane protein</topology>
    </subcellularLocation>
</comment>
<dbReference type="InterPro" id="IPR050208">
    <property type="entry name" value="MHC_class-I_related"/>
</dbReference>
<keyword evidence="5 14" id="KW-0732">Signal</keyword>
<dbReference type="InterPro" id="IPR011162">
    <property type="entry name" value="MHC_I/II-like_Ag-recog"/>
</dbReference>
<dbReference type="Pfam" id="PF06623">
    <property type="entry name" value="MHC_I_C"/>
    <property type="match status" value="1"/>
</dbReference>
<feature type="region of interest" description="Disordered" evidence="12">
    <location>
        <begin position="32"/>
        <end position="66"/>
    </location>
</feature>
<feature type="chain" id="PRO_5002801058" evidence="14">
    <location>
        <begin position="25"/>
        <end position="402"/>
    </location>
</feature>
<dbReference type="InterPro" id="IPR011161">
    <property type="entry name" value="MHC_I-like_Ag-recog"/>
</dbReference>
<accession>B4DVY0</accession>
<name>B4DVY0_HUMAN</name>
<keyword evidence="7 13" id="KW-1133">Transmembrane helix</keyword>
<evidence type="ECO:0000256" key="1">
    <source>
        <dbReference type="ARBA" id="ARBA00004162"/>
    </source>
</evidence>
<dbReference type="InterPro" id="IPR013783">
    <property type="entry name" value="Ig-like_fold"/>
</dbReference>
<dbReference type="GO" id="GO:0031901">
    <property type="term" value="C:early endosome membrane"/>
    <property type="evidence" value="ECO:0007669"/>
    <property type="project" value="UniProtKB-ARBA"/>
</dbReference>
<dbReference type="AlphaFoldDB" id="B4DVY0"/>
<evidence type="ECO:0000256" key="9">
    <source>
        <dbReference type="ARBA" id="ARBA00023157"/>
    </source>
</evidence>
<feature type="domain" description="Ig-like" evidence="15">
    <location>
        <begin position="245"/>
        <end position="333"/>
    </location>
</feature>
<keyword evidence="8 13" id="KW-0472">Membrane</keyword>
<keyword evidence="4 13" id="KW-0812">Transmembrane</keyword>
<dbReference type="GO" id="GO:0098553">
    <property type="term" value="C:lumenal side of endoplasmic reticulum membrane"/>
    <property type="evidence" value="ECO:0007669"/>
    <property type="project" value="UniProtKB-ARBA"/>
</dbReference>
<dbReference type="GO" id="GO:0000139">
    <property type="term" value="C:Golgi membrane"/>
    <property type="evidence" value="ECO:0007669"/>
    <property type="project" value="UniProtKB-ARBA"/>
</dbReference>
<evidence type="ECO:0000313" key="16">
    <source>
        <dbReference type="EMBL" id="BAG62842.1"/>
    </source>
</evidence>
<dbReference type="InterPro" id="IPR007110">
    <property type="entry name" value="Ig-like_dom"/>
</dbReference>
<dbReference type="PANTHER" id="PTHR16675:SF251">
    <property type="entry name" value="HLA CLASS I HISTOCOMPATIBILITY ANTIGEN, C ALPHA CHAIN"/>
    <property type="match status" value="1"/>
</dbReference>
<evidence type="ECO:0000256" key="10">
    <source>
        <dbReference type="ARBA" id="ARBA00023180"/>
    </source>
</evidence>
<dbReference type="SUPFAM" id="SSF48726">
    <property type="entry name" value="Immunoglobulin"/>
    <property type="match status" value="1"/>
</dbReference>
<dbReference type="InterPro" id="IPR001039">
    <property type="entry name" value="MHC_I_a_a1/a2"/>
</dbReference>
<comment type="similarity">
    <text evidence="11">Belongs to the MHC class I family.</text>
</comment>
<dbReference type="SUPFAM" id="SSF54452">
    <property type="entry name" value="MHC antigen-recognition domain"/>
    <property type="match status" value="1"/>
</dbReference>
<dbReference type="GO" id="GO:0042612">
    <property type="term" value="C:MHC class I protein complex"/>
    <property type="evidence" value="ECO:0007669"/>
    <property type="project" value="UniProtKB-KW"/>
</dbReference>
<dbReference type="InterPro" id="IPR003597">
    <property type="entry name" value="Ig_C1-set"/>
</dbReference>
<dbReference type="Gene3D" id="3.30.500.10">
    <property type="entry name" value="MHC class I-like antigen recognition-like"/>
    <property type="match status" value="1"/>
</dbReference>
<evidence type="ECO:0000256" key="13">
    <source>
        <dbReference type="SAM" id="Phobius"/>
    </source>
</evidence>
<evidence type="ECO:0000256" key="4">
    <source>
        <dbReference type="ARBA" id="ARBA00022692"/>
    </source>
</evidence>
<dbReference type="GO" id="GO:0002474">
    <property type="term" value="P:antigen processing and presentation of peptide antigen via MHC class I"/>
    <property type="evidence" value="ECO:0007669"/>
    <property type="project" value="UniProtKB-KW"/>
</dbReference>
<keyword evidence="9" id="KW-1015">Disulfide bond</keyword>
<feature type="compositionally biased region" description="Basic and acidic residues" evidence="12">
    <location>
        <begin position="34"/>
        <end position="50"/>
    </location>
</feature>
<keyword evidence="3" id="KW-0490">MHC I</keyword>
<dbReference type="GO" id="GO:0030670">
    <property type="term" value="C:phagocytic vesicle membrane"/>
    <property type="evidence" value="ECO:0007669"/>
    <property type="project" value="UniProtKB-ARBA"/>
</dbReference>
<dbReference type="GO" id="GO:0009986">
    <property type="term" value="C:cell surface"/>
    <property type="evidence" value="ECO:0007669"/>
    <property type="project" value="UniProtKB-ARBA"/>
</dbReference>
<evidence type="ECO:0000256" key="14">
    <source>
        <dbReference type="SAM" id="SignalP"/>
    </source>
</evidence>
<dbReference type="FunFam" id="2.60.40.10:FF:000014">
    <property type="entry name" value="H-2 class I histocompatibility antigen, alpha chain"/>
    <property type="match status" value="1"/>
</dbReference>
<evidence type="ECO:0000256" key="7">
    <source>
        <dbReference type="ARBA" id="ARBA00022989"/>
    </source>
</evidence>
<organism evidence="16">
    <name type="scientific">Homo sapiens</name>
    <name type="common">Human</name>
    <dbReference type="NCBI Taxonomy" id="9606"/>
    <lineage>
        <taxon>Eukaryota</taxon>
        <taxon>Metazoa</taxon>
        <taxon>Chordata</taxon>
        <taxon>Craniata</taxon>
        <taxon>Vertebrata</taxon>
        <taxon>Euteleostomi</taxon>
        <taxon>Mammalia</taxon>
        <taxon>Eutheria</taxon>
        <taxon>Euarchontoglires</taxon>
        <taxon>Primates</taxon>
        <taxon>Haplorrhini</taxon>
        <taxon>Catarrhini</taxon>
        <taxon>Hominidae</taxon>
        <taxon>Homo</taxon>
    </lineage>
</organism>
<dbReference type="InterPro" id="IPR010579">
    <property type="entry name" value="MHC_I_a_C"/>
</dbReference>
<keyword evidence="10" id="KW-0325">Glycoprotein</keyword>
<evidence type="ECO:0000259" key="15">
    <source>
        <dbReference type="PROSITE" id="PS50835"/>
    </source>
</evidence>
<dbReference type="GO" id="GO:0006955">
    <property type="term" value="P:immune response"/>
    <property type="evidence" value="ECO:0007669"/>
    <property type="project" value="InterPro"/>
</dbReference>
<feature type="signal peptide" evidence="14">
    <location>
        <begin position="1"/>
        <end position="24"/>
    </location>
</feature>